<organism evidence="2 3">
    <name type="scientific">Planotetraspora mira</name>
    <dbReference type="NCBI Taxonomy" id="58121"/>
    <lineage>
        <taxon>Bacteria</taxon>
        <taxon>Bacillati</taxon>
        <taxon>Actinomycetota</taxon>
        <taxon>Actinomycetes</taxon>
        <taxon>Streptosporangiales</taxon>
        <taxon>Streptosporangiaceae</taxon>
        <taxon>Planotetraspora</taxon>
    </lineage>
</organism>
<gene>
    <name evidence="2" type="ORF">Pmi06nite_64510</name>
</gene>
<evidence type="ECO:0000313" key="2">
    <source>
        <dbReference type="EMBL" id="GII33009.1"/>
    </source>
</evidence>
<comment type="caution">
    <text evidence="2">The sequence shown here is derived from an EMBL/GenBank/DDBJ whole genome shotgun (WGS) entry which is preliminary data.</text>
</comment>
<feature type="region of interest" description="Disordered" evidence="1">
    <location>
        <begin position="158"/>
        <end position="185"/>
    </location>
</feature>
<sequence>MSWASDEHADLLCAASAPPVTVLLDPQDERAVIDAALGAHAPHLGCVTVHPTPAASGDLVLAHDLLFALGKRAIPLTVEQLPDSSSAWAAVATWIRIAQITMLVVLRAHLLSARCWRLLLELRSATGVHLVLVHHRRNIATALRGQLTGVDYRISLDPGSELPAPPTARAATGPTDPRGGTEVGGAFDQHDQRVAALPHTVATSLPWYRADAYRRLSAAEFARVDAEYRHGLQAACQWLRRHTPSSPAQILPHGITTGLFDDLTLADHVLGRLPAMALPALNGSPGCYPYPTEDLAGLQGFLSGLVADAPTPGHAVARIRGAQAAFLRHGLLLSPPEDLTTAHGPGLGVQGFTHLVADQIRRQIAHPGVAAALTLALITGAPASVVAQLSIQAMDDEAGTVTVGRDRFGIPRHGRDLVVAAKLFGRLAPVRAGQRLVKVIGRDGVGLEAAADVCGVRLEGDAFGRHVHRPWHVLTGCWRVGRSLHDRDGDSGLCLAADQQGHL</sequence>
<reference evidence="2 3" key="1">
    <citation type="submission" date="2021-01" db="EMBL/GenBank/DDBJ databases">
        <title>Whole genome shotgun sequence of Planotetraspora mira NBRC 15435.</title>
        <authorList>
            <person name="Komaki H."/>
            <person name="Tamura T."/>
        </authorList>
    </citation>
    <scope>NUCLEOTIDE SEQUENCE [LARGE SCALE GENOMIC DNA]</scope>
    <source>
        <strain evidence="2 3">NBRC 15435</strain>
    </source>
</reference>
<name>A0A8J3TVD9_9ACTN</name>
<accession>A0A8J3TVD9</accession>
<dbReference type="EMBL" id="BOOO01000037">
    <property type="protein sequence ID" value="GII33009.1"/>
    <property type="molecule type" value="Genomic_DNA"/>
</dbReference>
<dbReference type="Proteomes" id="UP000650628">
    <property type="component" value="Unassembled WGS sequence"/>
</dbReference>
<evidence type="ECO:0000256" key="1">
    <source>
        <dbReference type="SAM" id="MobiDB-lite"/>
    </source>
</evidence>
<evidence type="ECO:0000313" key="3">
    <source>
        <dbReference type="Proteomes" id="UP000650628"/>
    </source>
</evidence>
<keyword evidence="3" id="KW-1185">Reference proteome</keyword>
<protein>
    <submittedName>
        <fullName evidence="2">Uncharacterized protein</fullName>
    </submittedName>
</protein>
<dbReference type="AlphaFoldDB" id="A0A8J3TVD9"/>
<dbReference type="RefSeq" id="WP_203956861.1">
    <property type="nucleotide sequence ID" value="NZ_BOOO01000037.1"/>
</dbReference>
<proteinExistence type="predicted"/>